<protein>
    <recommendedName>
        <fullName evidence="4">OsmC-like protein</fullName>
    </recommendedName>
</protein>
<dbReference type="Pfam" id="PF02566">
    <property type="entry name" value="OsmC"/>
    <property type="match status" value="1"/>
</dbReference>
<reference evidence="2 3" key="1">
    <citation type="submission" date="2024-02" db="EMBL/GenBank/DDBJ databases">
        <title>Haloferula sargassicola NBRC 104335.</title>
        <authorList>
            <person name="Ichikawa N."/>
            <person name="Katano-Makiyama Y."/>
            <person name="Hidaka K."/>
        </authorList>
    </citation>
    <scope>NUCLEOTIDE SEQUENCE [LARGE SCALE GENOMIC DNA]</scope>
    <source>
        <strain evidence="2 3">NBRC 104335</strain>
    </source>
</reference>
<dbReference type="InterPro" id="IPR003718">
    <property type="entry name" value="OsmC/Ohr_fam"/>
</dbReference>
<dbReference type="EMBL" id="BAABRI010000017">
    <property type="protein sequence ID" value="GAA5483796.1"/>
    <property type="molecule type" value="Genomic_DNA"/>
</dbReference>
<dbReference type="SUPFAM" id="SSF82784">
    <property type="entry name" value="OsmC-like"/>
    <property type="match status" value="1"/>
</dbReference>
<evidence type="ECO:0000313" key="2">
    <source>
        <dbReference type="EMBL" id="GAA5483796.1"/>
    </source>
</evidence>
<gene>
    <name evidence="2" type="ORF">Hsar01_03030</name>
</gene>
<dbReference type="PANTHER" id="PTHR39624:SF2">
    <property type="entry name" value="OSMC-LIKE PROTEIN"/>
    <property type="match status" value="1"/>
</dbReference>
<proteinExistence type="predicted"/>
<keyword evidence="3" id="KW-1185">Reference proteome</keyword>
<dbReference type="Proteomes" id="UP001476282">
    <property type="component" value="Unassembled WGS sequence"/>
</dbReference>
<accession>A0ABP9UTU4</accession>
<feature type="region of interest" description="Disordered" evidence="1">
    <location>
        <begin position="19"/>
        <end position="38"/>
    </location>
</feature>
<name>A0ABP9UTU4_9BACT</name>
<dbReference type="InterPro" id="IPR036102">
    <property type="entry name" value="OsmC/Ohrsf"/>
</dbReference>
<dbReference type="InterPro" id="IPR015946">
    <property type="entry name" value="KH_dom-like_a/b"/>
</dbReference>
<comment type="caution">
    <text evidence="2">The sequence shown here is derived from an EMBL/GenBank/DDBJ whole genome shotgun (WGS) entry which is preliminary data.</text>
</comment>
<dbReference type="Gene3D" id="3.30.300.20">
    <property type="match status" value="1"/>
</dbReference>
<dbReference type="PANTHER" id="PTHR39624">
    <property type="entry name" value="PROTEIN INVOLVED IN RIMO-MEDIATED BETA-METHYLTHIOLATION OF RIBOSOMAL PROTEIN S12 YCAO"/>
    <property type="match status" value="1"/>
</dbReference>
<evidence type="ECO:0008006" key="4">
    <source>
        <dbReference type="Google" id="ProtNLM"/>
    </source>
</evidence>
<evidence type="ECO:0000256" key="1">
    <source>
        <dbReference type="SAM" id="MobiDB-lite"/>
    </source>
</evidence>
<organism evidence="2 3">
    <name type="scientific">Haloferula sargassicola</name>
    <dbReference type="NCBI Taxonomy" id="490096"/>
    <lineage>
        <taxon>Bacteria</taxon>
        <taxon>Pseudomonadati</taxon>
        <taxon>Verrucomicrobiota</taxon>
        <taxon>Verrucomicrobiia</taxon>
        <taxon>Verrucomicrobiales</taxon>
        <taxon>Verrucomicrobiaceae</taxon>
        <taxon>Haloferula</taxon>
    </lineage>
</organism>
<dbReference type="RefSeq" id="WP_353567901.1">
    <property type="nucleotide sequence ID" value="NZ_BAABRI010000017.1"/>
</dbReference>
<sequence length="136" mass="14743">MVSIQLEYQGGLHCAAVHGPSKSTLETDAPVDNNGRGESFSPTDLVATALGSCMLTIMGIVAQRKELPMEGAKVEVRKHMSADTPRRISRLEVDMEIPLAADHPERAMLEAAAKGCPVFHSIHPDIEVALDWKWVG</sequence>
<evidence type="ECO:0000313" key="3">
    <source>
        <dbReference type="Proteomes" id="UP001476282"/>
    </source>
</evidence>